<evidence type="ECO:0000259" key="7">
    <source>
        <dbReference type="Pfam" id="PF00884"/>
    </source>
</evidence>
<keyword evidence="5" id="KW-0378">Hydrolase</keyword>
<dbReference type="InterPro" id="IPR000917">
    <property type="entry name" value="Sulfatase_N"/>
</dbReference>
<proteinExistence type="inferred from homology"/>
<reference evidence="8" key="1">
    <citation type="submission" date="2022-09" db="EMBL/GenBank/DDBJ databases">
        <title>Comparative genomics and taxonomic characterization of three novel marine species of genus Reichenbachiella exhibiting antioxidant and polysaccharide degradation activities.</title>
        <authorList>
            <person name="Muhammad N."/>
            <person name="Lee Y.-J."/>
            <person name="Ko J."/>
            <person name="Kim S.-G."/>
        </authorList>
    </citation>
    <scope>NUCLEOTIDE SEQUENCE</scope>
    <source>
        <strain evidence="8">BKB1-1</strain>
    </source>
</reference>
<evidence type="ECO:0000256" key="4">
    <source>
        <dbReference type="ARBA" id="ARBA00022729"/>
    </source>
</evidence>
<dbReference type="Gene3D" id="3.40.720.10">
    <property type="entry name" value="Alkaline Phosphatase, subunit A"/>
    <property type="match status" value="1"/>
</dbReference>
<keyword evidence="4" id="KW-0732">Signal</keyword>
<dbReference type="InterPro" id="IPR024607">
    <property type="entry name" value="Sulfatase_CS"/>
</dbReference>
<comment type="similarity">
    <text evidence="2">Belongs to the sulfatase family.</text>
</comment>
<dbReference type="PANTHER" id="PTHR42693">
    <property type="entry name" value="ARYLSULFATASE FAMILY MEMBER"/>
    <property type="match status" value="1"/>
</dbReference>
<gene>
    <name evidence="8" type="ORF">N6H18_11610</name>
</gene>
<evidence type="ECO:0000256" key="2">
    <source>
        <dbReference type="ARBA" id="ARBA00008779"/>
    </source>
</evidence>
<dbReference type="InterPro" id="IPR017850">
    <property type="entry name" value="Alkaline_phosphatase_core_sf"/>
</dbReference>
<dbReference type="EMBL" id="CP106679">
    <property type="protein sequence ID" value="UXP30996.1"/>
    <property type="molecule type" value="Genomic_DNA"/>
</dbReference>
<organism evidence="8 9">
    <name type="scientific">Reichenbachiella agarivorans</name>
    <dbReference type="NCBI Taxonomy" id="2979464"/>
    <lineage>
        <taxon>Bacteria</taxon>
        <taxon>Pseudomonadati</taxon>
        <taxon>Bacteroidota</taxon>
        <taxon>Cytophagia</taxon>
        <taxon>Cytophagales</taxon>
        <taxon>Reichenbachiellaceae</taxon>
        <taxon>Reichenbachiella</taxon>
    </lineage>
</organism>
<dbReference type="PROSITE" id="PS00149">
    <property type="entry name" value="SULFATASE_2"/>
    <property type="match status" value="1"/>
</dbReference>
<feature type="domain" description="Sulfatase N-terminal" evidence="7">
    <location>
        <begin position="34"/>
        <end position="403"/>
    </location>
</feature>
<evidence type="ECO:0000313" key="8">
    <source>
        <dbReference type="EMBL" id="UXP30996.1"/>
    </source>
</evidence>
<name>A0ABY6CKE5_9BACT</name>
<dbReference type="InterPro" id="IPR050738">
    <property type="entry name" value="Sulfatase"/>
</dbReference>
<evidence type="ECO:0000256" key="1">
    <source>
        <dbReference type="ARBA" id="ARBA00001913"/>
    </source>
</evidence>
<accession>A0ABY6CKE5</accession>
<dbReference type="CDD" id="cd16143">
    <property type="entry name" value="ARS_like"/>
    <property type="match status" value="1"/>
</dbReference>
<evidence type="ECO:0000313" key="9">
    <source>
        <dbReference type="Proteomes" id="UP001065174"/>
    </source>
</evidence>
<keyword evidence="6" id="KW-0106">Calcium</keyword>
<sequence>MQYRYIKTFILLAVVGGLVSCQEQVQKRTIVEKPNIVIFYVDDLGYGDVGCYGAKGVQTPVVDRLAAQGLRMTDAHSGASTCTPSRYSLLTGRYAFRNQAAVLPGDAPLLIDTAQMTLPKLLGRAGYRSAVVGKWHLGLGNGNIDWNGSVSPGPLEIGFDYSYLLPATGDRVPTVYLENHEVVNLDPNDPISVSYGAPIGDRPLGYEHPELLRYGADRQHGETIVNGISRIGYMAGGEEALWVDEEFPEVLNQKAINFIQESKDDPFFLFYSFHDIHVPRLPNEQFQGASTMGVRGDAIAQMDWTVGQILNEIERLGLAENTLVIFTSDNGPVLNDGYDDQAVELLGDHLPGGIYRGGKYSAFEAGTRVPTIVYWPGQVQPAVSEALFTQVDLMASLSALAGVQATDSELSDSRNQLEAMLGRSAQGRKYMLEEAYTMAIRSKDWKYIAPVPADKAYPAWLKDKDVEGGMDTIPQLYHVANDPSEQVNVAAQNPEVVAELTNELNEILKDNI</sequence>
<dbReference type="PROSITE" id="PS00523">
    <property type="entry name" value="SULFATASE_1"/>
    <property type="match status" value="1"/>
</dbReference>
<dbReference type="PROSITE" id="PS51257">
    <property type="entry name" value="PROKAR_LIPOPROTEIN"/>
    <property type="match status" value="1"/>
</dbReference>
<keyword evidence="9" id="KW-1185">Reference proteome</keyword>
<comment type="cofactor">
    <cofactor evidence="1">
        <name>Ca(2+)</name>
        <dbReference type="ChEBI" id="CHEBI:29108"/>
    </cofactor>
</comment>
<dbReference type="Gene3D" id="3.30.1120.10">
    <property type="match status" value="1"/>
</dbReference>
<keyword evidence="3" id="KW-0479">Metal-binding</keyword>
<dbReference type="SUPFAM" id="SSF53649">
    <property type="entry name" value="Alkaline phosphatase-like"/>
    <property type="match status" value="1"/>
</dbReference>
<evidence type="ECO:0000256" key="3">
    <source>
        <dbReference type="ARBA" id="ARBA00022723"/>
    </source>
</evidence>
<dbReference type="RefSeq" id="WP_262308441.1">
    <property type="nucleotide sequence ID" value="NZ_CP106679.1"/>
</dbReference>
<dbReference type="Pfam" id="PF00884">
    <property type="entry name" value="Sulfatase"/>
    <property type="match status" value="1"/>
</dbReference>
<dbReference type="Proteomes" id="UP001065174">
    <property type="component" value="Chromosome"/>
</dbReference>
<evidence type="ECO:0000256" key="5">
    <source>
        <dbReference type="ARBA" id="ARBA00022801"/>
    </source>
</evidence>
<protein>
    <submittedName>
        <fullName evidence="8">Arylsulfatase</fullName>
    </submittedName>
</protein>
<evidence type="ECO:0000256" key="6">
    <source>
        <dbReference type="ARBA" id="ARBA00022837"/>
    </source>
</evidence>
<dbReference type="PANTHER" id="PTHR42693:SF42">
    <property type="entry name" value="ARYLSULFATASE G"/>
    <property type="match status" value="1"/>
</dbReference>